<organism evidence="2 3">
    <name type="scientific">Fusarium duplospermum</name>
    <dbReference type="NCBI Taxonomy" id="1325734"/>
    <lineage>
        <taxon>Eukaryota</taxon>
        <taxon>Fungi</taxon>
        <taxon>Dikarya</taxon>
        <taxon>Ascomycota</taxon>
        <taxon>Pezizomycotina</taxon>
        <taxon>Sordariomycetes</taxon>
        <taxon>Hypocreomycetidae</taxon>
        <taxon>Hypocreales</taxon>
        <taxon>Nectriaceae</taxon>
        <taxon>Fusarium</taxon>
        <taxon>Fusarium solani species complex</taxon>
    </lineage>
</organism>
<feature type="region of interest" description="Disordered" evidence="1">
    <location>
        <begin position="70"/>
        <end position="98"/>
    </location>
</feature>
<evidence type="ECO:0000256" key="1">
    <source>
        <dbReference type="SAM" id="MobiDB-lite"/>
    </source>
</evidence>
<dbReference type="EMBL" id="NKCI01000363">
    <property type="protein sequence ID" value="RSL42526.1"/>
    <property type="molecule type" value="Genomic_DNA"/>
</dbReference>
<comment type="caution">
    <text evidence="2">The sequence shown here is derived from an EMBL/GenBank/DDBJ whole genome shotgun (WGS) entry which is preliminary data.</text>
</comment>
<name>A0A428NP06_9HYPO</name>
<sequence>MADHAPLATPVLGSKRSARGGPVLPYYTRPPITCDGAVVAAAGQTSRQWGLRQGFPSKLKTAVDRRSFLFPQRGDNVDRHPLRIPDPPAPRRSHAPRA</sequence>
<reference evidence="2 3" key="1">
    <citation type="submission" date="2017-06" db="EMBL/GenBank/DDBJ databases">
        <title>Comparative genomic analysis of Ambrosia Fusariam Clade fungi.</title>
        <authorList>
            <person name="Stajich J.E."/>
            <person name="Carrillo J."/>
            <person name="Kijimoto T."/>
            <person name="Eskalen A."/>
            <person name="O'Donnell K."/>
            <person name="Kasson M."/>
        </authorList>
    </citation>
    <scope>NUCLEOTIDE SEQUENCE [LARGE SCALE GENOMIC DNA]</scope>
    <source>
        <strain evidence="2 3">NRRL62584</strain>
    </source>
</reference>
<evidence type="ECO:0000313" key="3">
    <source>
        <dbReference type="Proteomes" id="UP000288168"/>
    </source>
</evidence>
<dbReference type="Proteomes" id="UP000288168">
    <property type="component" value="Unassembled WGS sequence"/>
</dbReference>
<keyword evidence="3" id="KW-1185">Reference proteome</keyword>
<gene>
    <name evidence="2" type="ORF">CEP54_015445</name>
</gene>
<proteinExistence type="predicted"/>
<accession>A0A428NP06</accession>
<protein>
    <submittedName>
        <fullName evidence="2">Uncharacterized protein</fullName>
    </submittedName>
</protein>
<feature type="region of interest" description="Disordered" evidence="1">
    <location>
        <begin position="1"/>
        <end position="21"/>
    </location>
</feature>
<evidence type="ECO:0000313" key="2">
    <source>
        <dbReference type="EMBL" id="RSL42526.1"/>
    </source>
</evidence>
<dbReference type="AlphaFoldDB" id="A0A428NP06"/>